<reference evidence="1" key="1">
    <citation type="journal article" date="2021" name="New Phytol.">
        <title>Evolutionary innovations through gain and loss of genes in the ectomycorrhizal Boletales.</title>
        <authorList>
            <person name="Wu G."/>
            <person name="Miyauchi S."/>
            <person name="Morin E."/>
            <person name="Kuo A."/>
            <person name="Drula E."/>
            <person name="Varga T."/>
            <person name="Kohler A."/>
            <person name="Feng B."/>
            <person name="Cao Y."/>
            <person name="Lipzen A."/>
            <person name="Daum C."/>
            <person name="Hundley H."/>
            <person name="Pangilinan J."/>
            <person name="Johnson J."/>
            <person name="Barry K."/>
            <person name="LaButti K."/>
            <person name="Ng V."/>
            <person name="Ahrendt S."/>
            <person name="Min B."/>
            <person name="Choi I.G."/>
            <person name="Park H."/>
            <person name="Plett J.M."/>
            <person name="Magnuson J."/>
            <person name="Spatafora J.W."/>
            <person name="Nagy L.G."/>
            <person name="Henrissat B."/>
            <person name="Grigoriev I.V."/>
            <person name="Yang Z.L."/>
            <person name="Xu J."/>
            <person name="Martin F.M."/>
        </authorList>
    </citation>
    <scope>NUCLEOTIDE SEQUENCE</scope>
    <source>
        <strain evidence="1">ATCC 28755</strain>
    </source>
</reference>
<name>A0ACB7ZYN4_9AGAM</name>
<evidence type="ECO:0000313" key="2">
    <source>
        <dbReference type="Proteomes" id="UP000790377"/>
    </source>
</evidence>
<comment type="caution">
    <text evidence="1">The sequence shown here is derived from an EMBL/GenBank/DDBJ whole genome shotgun (WGS) entry which is preliminary data.</text>
</comment>
<evidence type="ECO:0000313" key="1">
    <source>
        <dbReference type="EMBL" id="KAH7905458.1"/>
    </source>
</evidence>
<keyword evidence="2" id="KW-1185">Reference proteome</keyword>
<protein>
    <submittedName>
        <fullName evidence="1">Uncharacterized protein</fullName>
    </submittedName>
</protein>
<accession>A0ACB7ZYN4</accession>
<gene>
    <name evidence="1" type="ORF">BJ138DRAFT_759187</name>
</gene>
<proteinExistence type="predicted"/>
<sequence>MEAAISQENDVNHPDSDEPGIGEEMNTESSESPDEELTNNTMQIIYRNTAAGSNYRSPMNQAKTLMIAFDSAARHLGSCPPFKVQSTFQGVSRAFLTRVFGCDPKALFAPMCKGSWAGRPVILPNWDFHPFLPGAPGLPGLILSLRNEFFEHPLCSLFIRVTKKPVTWAYYGQYKFVVSGVFSTTDFINQKSTVKEAQADAIMTCPPFHDIRARIYLRKSGMPVTASAVELETQRIKDNDGGKVTHNDVINALSHGEESISIITMSCIDFDHRFADRIEREWNSR</sequence>
<dbReference type="EMBL" id="MU268187">
    <property type="protein sequence ID" value="KAH7905458.1"/>
    <property type="molecule type" value="Genomic_DNA"/>
</dbReference>
<organism evidence="1 2">
    <name type="scientific">Hygrophoropsis aurantiaca</name>
    <dbReference type="NCBI Taxonomy" id="72124"/>
    <lineage>
        <taxon>Eukaryota</taxon>
        <taxon>Fungi</taxon>
        <taxon>Dikarya</taxon>
        <taxon>Basidiomycota</taxon>
        <taxon>Agaricomycotina</taxon>
        <taxon>Agaricomycetes</taxon>
        <taxon>Agaricomycetidae</taxon>
        <taxon>Boletales</taxon>
        <taxon>Coniophorineae</taxon>
        <taxon>Hygrophoropsidaceae</taxon>
        <taxon>Hygrophoropsis</taxon>
    </lineage>
</organism>
<dbReference type="Proteomes" id="UP000790377">
    <property type="component" value="Unassembled WGS sequence"/>
</dbReference>